<keyword evidence="2" id="KW-1185">Reference proteome</keyword>
<sequence>MLLHAVPNRKQPLSLCCGVTAQIVQSSPSCFPSMVHIYVTNCNNCINNPLNIYFLFSIKAAQGFIPGIIHYATNSILQFKLREIPVHDFLLSLILPLSGPIQLY</sequence>
<dbReference type="EMBL" id="CAXKWB010010140">
    <property type="protein sequence ID" value="CAL4097001.1"/>
    <property type="molecule type" value="Genomic_DNA"/>
</dbReference>
<gene>
    <name evidence="1" type="ORF">MNOR_LOCUS15881</name>
</gene>
<comment type="caution">
    <text evidence="1">The sequence shown here is derived from an EMBL/GenBank/DDBJ whole genome shotgun (WGS) entry which is preliminary data.</text>
</comment>
<proteinExistence type="predicted"/>
<dbReference type="Proteomes" id="UP001497623">
    <property type="component" value="Unassembled WGS sequence"/>
</dbReference>
<accession>A0AAV2QTU3</accession>
<organism evidence="1 2">
    <name type="scientific">Meganyctiphanes norvegica</name>
    <name type="common">Northern krill</name>
    <name type="synonym">Thysanopoda norvegica</name>
    <dbReference type="NCBI Taxonomy" id="48144"/>
    <lineage>
        <taxon>Eukaryota</taxon>
        <taxon>Metazoa</taxon>
        <taxon>Ecdysozoa</taxon>
        <taxon>Arthropoda</taxon>
        <taxon>Crustacea</taxon>
        <taxon>Multicrustacea</taxon>
        <taxon>Malacostraca</taxon>
        <taxon>Eumalacostraca</taxon>
        <taxon>Eucarida</taxon>
        <taxon>Euphausiacea</taxon>
        <taxon>Euphausiidae</taxon>
        <taxon>Meganyctiphanes</taxon>
    </lineage>
</organism>
<dbReference type="AlphaFoldDB" id="A0AAV2QTU3"/>
<name>A0AAV2QTU3_MEGNR</name>
<evidence type="ECO:0000313" key="1">
    <source>
        <dbReference type="EMBL" id="CAL4097001.1"/>
    </source>
</evidence>
<protein>
    <submittedName>
        <fullName evidence="1">Uncharacterized protein</fullName>
    </submittedName>
</protein>
<evidence type="ECO:0000313" key="2">
    <source>
        <dbReference type="Proteomes" id="UP001497623"/>
    </source>
</evidence>
<reference evidence="1 2" key="1">
    <citation type="submission" date="2024-05" db="EMBL/GenBank/DDBJ databases">
        <authorList>
            <person name="Wallberg A."/>
        </authorList>
    </citation>
    <scope>NUCLEOTIDE SEQUENCE [LARGE SCALE GENOMIC DNA]</scope>
</reference>